<keyword evidence="3" id="KW-1185">Reference proteome</keyword>
<dbReference type="AlphaFoldDB" id="A0AAE1T1X5"/>
<name>A0AAE1T1X5_9SOLA</name>
<feature type="region of interest" description="Disordered" evidence="1">
    <location>
        <begin position="263"/>
        <end position="301"/>
    </location>
</feature>
<dbReference type="Gene3D" id="3.90.180.10">
    <property type="entry name" value="Medium-chain alcohol dehydrogenases, catalytic domain"/>
    <property type="match status" value="1"/>
</dbReference>
<dbReference type="GO" id="GO:0032440">
    <property type="term" value="F:2-alkenal reductase [NAD(P)H] activity"/>
    <property type="evidence" value="ECO:0007669"/>
    <property type="project" value="TreeGrafter"/>
</dbReference>
<accession>A0AAE1T1X5</accession>
<dbReference type="PANTHER" id="PTHR43205:SF7">
    <property type="entry name" value="PROSTAGLANDIN REDUCTASE 1"/>
    <property type="match status" value="1"/>
</dbReference>
<reference evidence="2" key="1">
    <citation type="submission" date="2023-12" db="EMBL/GenBank/DDBJ databases">
        <title>Genome assembly of Anisodus tanguticus.</title>
        <authorList>
            <person name="Wang Y.-J."/>
        </authorList>
    </citation>
    <scope>NUCLEOTIDE SEQUENCE</scope>
    <source>
        <strain evidence="2">KB-2021</strain>
        <tissue evidence="2">Leaf</tissue>
    </source>
</reference>
<evidence type="ECO:0000256" key="1">
    <source>
        <dbReference type="SAM" id="MobiDB-lite"/>
    </source>
</evidence>
<organism evidence="2 3">
    <name type="scientific">Anisodus tanguticus</name>
    <dbReference type="NCBI Taxonomy" id="243964"/>
    <lineage>
        <taxon>Eukaryota</taxon>
        <taxon>Viridiplantae</taxon>
        <taxon>Streptophyta</taxon>
        <taxon>Embryophyta</taxon>
        <taxon>Tracheophyta</taxon>
        <taxon>Spermatophyta</taxon>
        <taxon>Magnoliopsida</taxon>
        <taxon>eudicotyledons</taxon>
        <taxon>Gunneridae</taxon>
        <taxon>Pentapetalae</taxon>
        <taxon>asterids</taxon>
        <taxon>lamiids</taxon>
        <taxon>Solanales</taxon>
        <taxon>Solanaceae</taxon>
        <taxon>Solanoideae</taxon>
        <taxon>Hyoscyameae</taxon>
        <taxon>Anisodus</taxon>
    </lineage>
</organism>
<dbReference type="InterPro" id="IPR045010">
    <property type="entry name" value="MDR_fam"/>
</dbReference>
<evidence type="ECO:0000313" key="2">
    <source>
        <dbReference type="EMBL" id="KAK4379893.1"/>
    </source>
</evidence>
<feature type="compositionally biased region" description="Basic and acidic residues" evidence="1">
    <location>
        <begin position="275"/>
        <end position="294"/>
    </location>
</feature>
<dbReference type="EMBL" id="JAVYJV010000001">
    <property type="protein sequence ID" value="KAK4379893.1"/>
    <property type="molecule type" value="Genomic_DNA"/>
</dbReference>
<dbReference type="SUPFAM" id="SSF51735">
    <property type="entry name" value="NAD(P)-binding Rossmann-fold domains"/>
    <property type="match status" value="1"/>
</dbReference>
<proteinExistence type="predicted"/>
<gene>
    <name evidence="2" type="ORF">RND71_001755</name>
</gene>
<dbReference type="Proteomes" id="UP001291623">
    <property type="component" value="Unassembled WGS sequence"/>
</dbReference>
<dbReference type="InterPro" id="IPR036291">
    <property type="entry name" value="NAD(P)-bd_dom_sf"/>
</dbReference>
<evidence type="ECO:0000313" key="3">
    <source>
        <dbReference type="Proteomes" id="UP001291623"/>
    </source>
</evidence>
<dbReference type="PANTHER" id="PTHR43205">
    <property type="entry name" value="PROSTAGLANDIN REDUCTASE"/>
    <property type="match status" value="1"/>
</dbReference>
<protein>
    <submittedName>
        <fullName evidence="2">Uncharacterized protein</fullName>
    </submittedName>
</protein>
<dbReference type="Gene3D" id="3.40.50.720">
    <property type="entry name" value="NAD(P)-binding Rossmann-like Domain"/>
    <property type="match status" value="1"/>
</dbReference>
<comment type="caution">
    <text evidence="2">The sequence shown here is derived from an EMBL/GenBank/DDBJ whole genome shotgun (WGS) entry which is preliminary data.</text>
</comment>
<sequence>MTMFQTDLQKKIPSGLGVHTGYFPDGIDIYFENVGGKMLDAVLLNMRVHGLIAGCGMISQYNLEQTEGAGNVVYVEDIAEGLESAPSALVGLFSGRNIGKQVVMVSTEWMYTNYLKSSHVDNFYARTVKKHLKNLHILVGEVRDSSCENSLLEKYRHAKFKYTTCFESCSEGMTGKEGLKIKSDSFLHVLAKVELSEFTAGVSKWLNEAMDSKAPSPEVGPSDTMKYLTDLQEETRREHDFLGDQSDETVEDVENPTSIAIKRQGGVKADGGVTENERGRKDGSRQRLKSERKREAKRRSVKRLIKRYNQGQERFVIRTKRYR</sequence>